<feature type="signal peptide" evidence="4">
    <location>
        <begin position="1"/>
        <end position="27"/>
    </location>
</feature>
<name>A0ABT5MIE8_9BURK</name>
<keyword evidence="4" id="KW-0732">Signal</keyword>
<comment type="caution">
    <text evidence="5">The sequence shown here is derived from an EMBL/GenBank/DDBJ whole genome shotgun (WGS) entry which is preliminary data.</text>
</comment>
<gene>
    <name evidence="5" type="primary">pilW</name>
    <name evidence="5" type="ORF">PSQ39_09725</name>
</gene>
<dbReference type="PROSITE" id="PS50005">
    <property type="entry name" value="TPR"/>
    <property type="match status" value="1"/>
</dbReference>
<evidence type="ECO:0000256" key="3">
    <source>
        <dbReference type="PROSITE-ProRule" id="PRU00339"/>
    </source>
</evidence>
<evidence type="ECO:0000313" key="5">
    <source>
        <dbReference type="EMBL" id="MDD0814906.1"/>
    </source>
</evidence>
<evidence type="ECO:0000313" key="6">
    <source>
        <dbReference type="Proteomes" id="UP001528672"/>
    </source>
</evidence>
<protein>
    <submittedName>
        <fullName evidence="5">Type IV pilus biogenesis/stability protein PilW</fullName>
    </submittedName>
</protein>
<dbReference type="NCBIfam" id="TIGR02521">
    <property type="entry name" value="type_IV_pilW"/>
    <property type="match status" value="1"/>
</dbReference>
<dbReference type="EMBL" id="JAQSIO010000003">
    <property type="protein sequence ID" value="MDD0814906.1"/>
    <property type="molecule type" value="Genomic_DNA"/>
</dbReference>
<sequence>MDWQWLRRTVCSGLSALCLAGAGFGLSACGSNPAVPSAQDVSDAANAQVEEGEARRRARIRLELASNYFDQGKTVVALDEVRQVLVADPSFAEAYNLRGLIYMRLDDDRQAEEAFKRALALSPRDSNVLHNYGWMLCQRKRYSEASEAFNQALNNVLYGDKAKTYMAQGLCQARAGQKAEAERNLSKAFELDAANPITSFNLSVLLYQRADLTRAQFYIRRLNNSEYANAESLWLGIRVERRLGDRVAMQQLAEQLKKRFPQSRELMSYERGAFDE</sequence>
<dbReference type="InterPro" id="IPR013360">
    <property type="entry name" value="Pilus_4_PilW"/>
</dbReference>
<dbReference type="Proteomes" id="UP001528672">
    <property type="component" value="Unassembled WGS sequence"/>
</dbReference>
<keyword evidence="6" id="KW-1185">Reference proteome</keyword>
<evidence type="ECO:0000256" key="2">
    <source>
        <dbReference type="ARBA" id="ARBA00022803"/>
    </source>
</evidence>
<keyword evidence="1" id="KW-0677">Repeat</keyword>
<accession>A0ABT5MIE8</accession>
<dbReference type="Pfam" id="PF13424">
    <property type="entry name" value="TPR_12"/>
    <property type="match status" value="1"/>
</dbReference>
<dbReference type="Gene3D" id="1.25.40.10">
    <property type="entry name" value="Tetratricopeptide repeat domain"/>
    <property type="match status" value="1"/>
</dbReference>
<dbReference type="PANTHER" id="PTHR44858:SF1">
    <property type="entry name" value="UDP-N-ACETYLGLUCOSAMINE--PEPTIDE N-ACETYLGLUCOSAMINYLTRANSFERASE SPINDLY-RELATED"/>
    <property type="match status" value="1"/>
</dbReference>
<dbReference type="SMART" id="SM00028">
    <property type="entry name" value="TPR"/>
    <property type="match status" value="4"/>
</dbReference>
<dbReference type="SUPFAM" id="SSF48452">
    <property type="entry name" value="TPR-like"/>
    <property type="match status" value="1"/>
</dbReference>
<organism evidence="5 6">
    <name type="scientific">Curvibacter microcysteis</name>
    <dbReference type="NCBI Taxonomy" id="3026419"/>
    <lineage>
        <taxon>Bacteria</taxon>
        <taxon>Pseudomonadati</taxon>
        <taxon>Pseudomonadota</taxon>
        <taxon>Betaproteobacteria</taxon>
        <taxon>Burkholderiales</taxon>
        <taxon>Comamonadaceae</taxon>
        <taxon>Curvibacter</taxon>
    </lineage>
</organism>
<dbReference type="PROSITE" id="PS51257">
    <property type="entry name" value="PROKAR_LIPOPROTEIN"/>
    <property type="match status" value="1"/>
</dbReference>
<keyword evidence="2 3" id="KW-0802">TPR repeat</keyword>
<reference evidence="5 6" key="1">
    <citation type="submission" date="2023-02" db="EMBL/GenBank/DDBJ databases">
        <title>Bacterial whole genome sequence for Curvibacter sp. HBC28.</title>
        <authorList>
            <person name="Le V."/>
            <person name="Ko S.-R."/>
            <person name="Ahn C.-Y."/>
            <person name="Oh H.-M."/>
        </authorList>
    </citation>
    <scope>NUCLEOTIDE SEQUENCE [LARGE SCALE GENOMIC DNA]</scope>
    <source>
        <strain evidence="5 6">HBC28</strain>
    </source>
</reference>
<evidence type="ECO:0000256" key="4">
    <source>
        <dbReference type="SAM" id="SignalP"/>
    </source>
</evidence>
<dbReference type="RefSeq" id="WP_273965628.1">
    <property type="nucleotide sequence ID" value="NZ_JAQSIN010000002.1"/>
</dbReference>
<proteinExistence type="predicted"/>
<feature type="chain" id="PRO_5046429883" evidence="4">
    <location>
        <begin position="28"/>
        <end position="276"/>
    </location>
</feature>
<feature type="repeat" description="TPR" evidence="3">
    <location>
        <begin position="92"/>
        <end position="125"/>
    </location>
</feature>
<dbReference type="InterPro" id="IPR011990">
    <property type="entry name" value="TPR-like_helical_dom_sf"/>
</dbReference>
<evidence type="ECO:0000256" key="1">
    <source>
        <dbReference type="ARBA" id="ARBA00022737"/>
    </source>
</evidence>
<dbReference type="PROSITE" id="PS50293">
    <property type="entry name" value="TPR_REGION"/>
    <property type="match status" value="1"/>
</dbReference>
<dbReference type="InterPro" id="IPR019734">
    <property type="entry name" value="TPR_rpt"/>
</dbReference>
<dbReference type="InterPro" id="IPR050498">
    <property type="entry name" value="Ycf3"/>
</dbReference>
<dbReference type="PANTHER" id="PTHR44858">
    <property type="entry name" value="TETRATRICOPEPTIDE REPEAT PROTEIN 6"/>
    <property type="match status" value="1"/>
</dbReference>